<protein>
    <submittedName>
        <fullName evidence="1">Uncharacterized protein</fullName>
    </submittedName>
</protein>
<proteinExistence type="predicted"/>
<name>A0ABW4ZEB5_9BACT</name>
<keyword evidence="2" id="KW-1185">Reference proteome</keyword>
<accession>A0ABW4ZEB5</accession>
<comment type="caution">
    <text evidence="1">The sequence shown here is derived from an EMBL/GenBank/DDBJ whole genome shotgun (WGS) entry which is preliminary data.</text>
</comment>
<evidence type="ECO:0000313" key="2">
    <source>
        <dbReference type="Proteomes" id="UP001597389"/>
    </source>
</evidence>
<dbReference type="Proteomes" id="UP001597389">
    <property type="component" value="Unassembled WGS sequence"/>
</dbReference>
<evidence type="ECO:0000313" key="1">
    <source>
        <dbReference type="EMBL" id="MFD2160224.1"/>
    </source>
</evidence>
<organism evidence="1 2">
    <name type="scientific">Rubritalea tangerina</name>
    <dbReference type="NCBI Taxonomy" id="430798"/>
    <lineage>
        <taxon>Bacteria</taxon>
        <taxon>Pseudomonadati</taxon>
        <taxon>Verrucomicrobiota</taxon>
        <taxon>Verrucomicrobiia</taxon>
        <taxon>Verrucomicrobiales</taxon>
        <taxon>Rubritaleaceae</taxon>
        <taxon>Rubritalea</taxon>
    </lineage>
</organism>
<reference evidence="2" key="1">
    <citation type="journal article" date="2019" name="Int. J. Syst. Evol. Microbiol.">
        <title>The Global Catalogue of Microorganisms (GCM) 10K type strain sequencing project: providing services to taxonomists for standard genome sequencing and annotation.</title>
        <authorList>
            <consortium name="The Broad Institute Genomics Platform"/>
            <consortium name="The Broad Institute Genome Sequencing Center for Infectious Disease"/>
            <person name="Wu L."/>
            <person name="Ma J."/>
        </authorList>
    </citation>
    <scope>NUCLEOTIDE SEQUENCE [LARGE SCALE GENOMIC DNA]</scope>
    <source>
        <strain evidence="2">CCUG 57942</strain>
    </source>
</reference>
<dbReference type="EMBL" id="JBHUJB010000073">
    <property type="protein sequence ID" value="MFD2160224.1"/>
    <property type="molecule type" value="Genomic_DNA"/>
</dbReference>
<gene>
    <name evidence="1" type="ORF">ACFSW8_15080</name>
</gene>
<sequence length="247" mass="27574">MKAQLLTLLLIILGLSVPCVGQMRTKLYIQSPVRITDSKLYYKVSPKKKGKEVEFASIEVGRASMGDAYLYQGPKVLELYREANEESKPLARVKLFEGECMVVLFPVVYEGKKRMISQAINVGGSSPSFGERLLFNLTGEDVGVEVSPTLPLQRGAKGNVRVKCAAGGSVLVPRPTNTPGDWAPMPLVIGVKKGKRWEEFSQGRWFDTPDLRHFVFLYKDGRRNRAHVFTVSQQKPMERQEMVGGNP</sequence>
<dbReference type="RefSeq" id="WP_377086902.1">
    <property type="nucleotide sequence ID" value="NZ_JBHSJL010000014.1"/>
</dbReference>